<evidence type="ECO:0000313" key="2">
    <source>
        <dbReference type="Proteomes" id="UP001561046"/>
    </source>
</evidence>
<accession>A0ABV3ZYI0</accession>
<dbReference type="Proteomes" id="UP001561046">
    <property type="component" value="Unassembled WGS sequence"/>
</dbReference>
<dbReference type="EMBL" id="JBFYGN010000018">
    <property type="protein sequence ID" value="MEX8194209.1"/>
    <property type="molecule type" value="Genomic_DNA"/>
</dbReference>
<evidence type="ECO:0008006" key="3">
    <source>
        <dbReference type="Google" id="ProtNLM"/>
    </source>
</evidence>
<protein>
    <recommendedName>
        <fullName evidence="3">YqjK-like protein</fullName>
    </recommendedName>
</protein>
<keyword evidence="2" id="KW-1185">Reference proteome</keyword>
<name>A0ABV3ZYI0_9BURK</name>
<reference evidence="1 2" key="1">
    <citation type="journal article" date="2013" name="Int. J. Syst. Evol. Microbiol.">
        <title>Comamonas guangdongensis sp. nov., isolated from subterranean forest sediment, and emended description of the genus Comamonas.</title>
        <authorList>
            <person name="Zhang J."/>
            <person name="Wang Y."/>
            <person name="Zhou S."/>
            <person name="Wu C."/>
            <person name="He J."/>
            <person name="Li F."/>
        </authorList>
    </citation>
    <scope>NUCLEOTIDE SEQUENCE [LARGE SCALE GENOMIC DNA]</scope>
    <source>
        <strain evidence="1 2">CCTCC AB2011133</strain>
    </source>
</reference>
<evidence type="ECO:0000313" key="1">
    <source>
        <dbReference type="EMBL" id="MEX8194209.1"/>
    </source>
</evidence>
<proteinExistence type="predicted"/>
<dbReference type="RefSeq" id="WP_369339391.1">
    <property type="nucleotide sequence ID" value="NZ_JBFYGN010000018.1"/>
</dbReference>
<comment type="caution">
    <text evidence="1">The sequence shown here is derived from an EMBL/GenBank/DDBJ whole genome shotgun (WGS) entry which is preliminary data.</text>
</comment>
<gene>
    <name evidence="1" type="ORF">AB6724_15315</name>
</gene>
<sequence length="126" mass="13510">MTDAVSTPPLSAAETAKKPAGLDAGLWEQATPAQQQVLKRIAKQRARLHARAAARAQARTLRETPGAQRVSADAPLAERAAAFVRLHPVATAAAGAALMALGPRKLLRWAGIAWPWIVKLQQRRAR</sequence>
<organism evidence="1 2">
    <name type="scientific">Comamonas guangdongensis</name>
    <dbReference type="NCBI Taxonomy" id="510515"/>
    <lineage>
        <taxon>Bacteria</taxon>
        <taxon>Pseudomonadati</taxon>
        <taxon>Pseudomonadota</taxon>
        <taxon>Betaproteobacteria</taxon>
        <taxon>Burkholderiales</taxon>
        <taxon>Comamonadaceae</taxon>
        <taxon>Comamonas</taxon>
    </lineage>
</organism>